<evidence type="ECO:0000256" key="1">
    <source>
        <dbReference type="ARBA" id="ARBA00022741"/>
    </source>
</evidence>
<dbReference type="CDD" id="cd07302">
    <property type="entry name" value="CHD"/>
    <property type="match status" value="1"/>
</dbReference>
<evidence type="ECO:0000259" key="3">
    <source>
        <dbReference type="PROSITE" id="PS50125"/>
    </source>
</evidence>
<dbReference type="PANTHER" id="PTHR16305">
    <property type="entry name" value="TESTICULAR SOLUBLE ADENYLYL CYCLASE"/>
    <property type="match status" value="1"/>
</dbReference>
<evidence type="ECO:0000313" key="4">
    <source>
        <dbReference type="EMBL" id="AKU16087.1"/>
    </source>
</evidence>
<proteinExistence type="predicted"/>
<evidence type="ECO:0000313" key="5">
    <source>
        <dbReference type="Proteomes" id="UP000066480"/>
    </source>
</evidence>
<evidence type="ECO:0000256" key="2">
    <source>
        <dbReference type="ARBA" id="ARBA00022840"/>
    </source>
</evidence>
<dbReference type="InterPro" id="IPR041664">
    <property type="entry name" value="AAA_16"/>
</dbReference>
<dbReference type="GO" id="GO:0005524">
    <property type="term" value="F:ATP binding"/>
    <property type="evidence" value="ECO:0007669"/>
    <property type="project" value="UniProtKB-KW"/>
</dbReference>
<dbReference type="SMART" id="SM00044">
    <property type="entry name" value="CYCc"/>
    <property type="match status" value="1"/>
</dbReference>
<dbReference type="Pfam" id="PF13191">
    <property type="entry name" value="AAA_16"/>
    <property type="match status" value="1"/>
</dbReference>
<keyword evidence="5" id="KW-1185">Reference proteome</keyword>
<dbReference type="PANTHER" id="PTHR16305:SF28">
    <property type="entry name" value="GUANYLATE CYCLASE DOMAIN-CONTAINING PROTEIN"/>
    <property type="match status" value="1"/>
</dbReference>
<dbReference type="Gene3D" id="3.30.70.1230">
    <property type="entry name" value="Nucleotide cyclase"/>
    <property type="match status" value="1"/>
</dbReference>
<dbReference type="InterPro" id="IPR001054">
    <property type="entry name" value="A/G_cyclase"/>
</dbReference>
<dbReference type="PATRIC" id="fig|571913.6.peg.2003"/>
<name>A0A0K1JH91_9MICO</name>
<dbReference type="AlphaFoldDB" id="A0A0K1JH91"/>
<reference evidence="4 5" key="1">
    <citation type="submission" date="2015-03" db="EMBL/GenBank/DDBJ databases">
        <title>Luteipulveratus halotolerans sp. nov., a novel actinobacterium (Dermacoccaceae) from Sarawak, Malaysia.</title>
        <authorList>
            <person name="Juboi H."/>
            <person name="Basik A."/>
            <person name="Shamsul S.S."/>
            <person name="Arnold P."/>
            <person name="Schmitt E.K."/>
            <person name="Sanglier J.-J."/>
            <person name="Yeo T."/>
        </authorList>
    </citation>
    <scope>NUCLEOTIDE SEQUENCE [LARGE SCALE GENOMIC DNA]</scope>
    <source>
        <strain evidence="4 5">MN07-A0370</strain>
    </source>
</reference>
<keyword evidence="1" id="KW-0547">Nucleotide-binding</keyword>
<dbReference type="GO" id="GO:0004016">
    <property type="term" value="F:adenylate cyclase activity"/>
    <property type="evidence" value="ECO:0007669"/>
    <property type="project" value="TreeGrafter"/>
</dbReference>
<dbReference type="InterPro" id="IPR029787">
    <property type="entry name" value="Nucleotide_cyclase"/>
</dbReference>
<protein>
    <recommendedName>
        <fullName evidence="3">Guanylate cyclase domain-containing protein</fullName>
    </recommendedName>
</protein>
<accession>A0A0K1JH91</accession>
<dbReference type="SUPFAM" id="SSF55073">
    <property type="entry name" value="Nucleotide cyclase"/>
    <property type="match status" value="1"/>
</dbReference>
<dbReference type="GO" id="GO:0009190">
    <property type="term" value="P:cyclic nucleotide biosynthetic process"/>
    <property type="evidence" value="ECO:0007669"/>
    <property type="project" value="InterPro"/>
</dbReference>
<dbReference type="Pfam" id="PF00211">
    <property type="entry name" value="Guanylate_cyc"/>
    <property type="match status" value="1"/>
</dbReference>
<dbReference type="GO" id="GO:0035556">
    <property type="term" value="P:intracellular signal transduction"/>
    <property type="evidence" value="ECO:0007669"/>
    <property type="project" value="InterPro"/>
</dbReference>
<organism evidence="4 5">
    <name type="scientific">Luteipulveratus mongoliensis</name>
    <dbReference type="NCBI Taxonomy" id="571913"/>
    <lineage>
        <taxon>Bacteria</taxon>
        <taxon>Bacillati</taxon>
        <taxon>Actinomycetota</taxon>
        <taxon>Actinomycetes</taxon>
        <taxon>Micrococcales</taxon>
        <taxon>Dermacoccaceae</taxon>
        <taxon>Luteipulveratus</taxon>
    </lineage>
</organism>
<dbReference type="PROSITE" id="PS50125">
    <property type="entry name" value="GUANYLATE_CYCLASE_2"/>
    <property type="match status" value="1"/>
</dbReference>
<dbReference type="GO" id="GO:0005737">
    <property type="term" value="C:cytoplasm"/>
    <property type="evidence" value="ECO:0007669"/>
    <property type="project" value="TreeGrafter"/>
</dbReference>
<dbReference type="InterPro" id="IPR027417">
    <property type="entry name" value="P-loop_NTPase"/>
</dbReference>
<dbReference type="Gene3D" id="3.40.50.300">
    <property type="entry name" value="P-loop containing nucleotide triphosphate hydrolases"/>
    <property type="match status" value="1"/>
</dbReference>
<dbReference type="Proteomes" id="UP000066480">
    <property type="component" value="Chromosome"/>
</dbReference>
<dbReference type="KEGG" id="lmoi:VV02_09805"/>
<dbReference type="STRING" id="571913.VV02_09805"/>
<keyword evidence="2" id="KW-0067">ATP-binding</keyword>
<sequence>MSVGTWAAPVRKYVVVLFVDIVGSTALGEAVDPEALRANLARYFDAVSAVIWKHGGTVEKFIGDAVMAVFGVPQTREDDAVRALHAAGEIHVAVAGLSTQMQQDVGRSLTVRVGVNGGEVFVTHQPDGQFSVTGDAVNTAQRLEASAGEGETYVGASVAELVQGHVALESVGLVVHKGKSVPQEVFRLTRDQSALPGRDEVPFVGRAEALAELTSMAERSDARRQGWFLTLVGEAGIGKTRLIAQFLAGRPSTRVLRGSSQPMDQDTYAPLVQMLTQLADETDVTELMGEDAEHALLPLRSAIGRSDAQTSTDDVAWAFRGVVSRLVQERPLVLVWDDLHWATEPQLDLVQRLAQELRSLPVLSICVTRPDLFERRPQWGGGRQSRVEDLEPLDEDELRAIAEGQLAQASELIDVDKLIVRSDGNPLVLQMLVQCACDGESLPVSVHTLFEAALDRLSPAERRLCEGGSVFGREFDPAAAAAVVEDWTEHDPRVVADRLRELKVLEPGRHHRRASQDSYRFMQSLLMQTAYESIPKQVRSRRHERAAEWLSDRHAPGVSETSTAVATHYDKAWTLLAEVNGPAAEREALREKAVQAAIRHARALRMRGDPGAKAVYERLQEILAPGDRRHIHAALGVFLFVGRGRDADFIRDRMAVTDRALPDDPAWAVVRHIPSRLIDRGHGIGAPEDLLSDVEAVRRSLDDLDDVPAAARYLALAYEGQVLADAGMLRGCLDVVRRGLDLSLAEGDQVEERVFRSFLLQVEFSGNEPLETSIRTAERLRADYAGDRYQSIVLDAVLTGAYACVGDQEAAQVAWKRVETAHAGIPNHAILEREYHAQMLEAAGDVKGAAREWAELSRDIGDNARLATSLACMASRYSLRSGDLEASLRYADEARRVAGDQHAQLAESNLSPVGAVLAAIAGDADGARRHLDAARVETKPEESLVDAGQLAVYTAIVLRLLGDEPGAQASMKDAKRLFDRKGAVALADLVDTWVGHAERLRAGARQLH</sequence>
<gene>
    <name evidence="4" type="ORF">VV02_09805</name>
</gene>
<dbReference type="EMBL" id="CP011112">
    <property type="protein sequence ID" value="AKU16087.1"/>
    <property type="molecule type" value="Genomic_DNA"/>
</dbReference>
<feature type="domain" description="Guanylate cyclase" evidence="3">
    <location>
        <begin position="15"/>
        <end position="144"/>
    </location>
</feature>
<dbReference type="SUPFAM" id="SSF52540">
    <property type="entry name" value="P-loop containing nucleoside triphosphate hydrolases"/>
    <property type="match status" value="1"/>
</dbReference>